<proteinExistence type="predicted"/>
<keyword evidence="1" id="KW-0812">Transmembrane</keyword>
<reference evidence="4 5" key="1">
    <citation type="submission" date="2017-05" db="EMBL/GenBank/DDBJ databases">
        <title>Vagococcus spp. assemblies.</title>
        <authorList>
            <person name="Gulvik C.A."/>
        </authorList>
    </citation>
    <scope>NUCLEOTIDE SEQUENCE [LARGE SCALE GENOMIC DNA]</scope>
    <source>
        <strain evidence="4 5">NCFB 2497</strain>
    </source>
</reference>
<name>A0A430A5R1_9ENTE</name>
<dbReference type="Pfam" id="PF11797">
    <property type="entry name" value="WxLIP_HBD"/>
    <property type="match status" value="1"/>
</dbReference>
<feature type="domain" description="WxL Interacting Protein peptidoglycan binding" evidence="2">
    <location>
        <begin position="45"/>
        <end position="167"/>
    </location>
</feature>
<evidence type="ECO:0000259" key="2">
    <source>
        <dbReference type="Pfam" id="PF06030"/>
    </source>
</evidence>
<dbReference type="EMBL" id="NGJX01000005">
    <property type="protein sequence ID" value="RSU02203.1"/>
    <property type="molecule type" value="Genomic_DNA"/>
</dbReference>
<dbReference type="InterPro" id="IPR010317">
    <property type="entry name" value="WxLIP_PGBD"/>
</dbReference>
<gene>
    <name evidence="4" type="ORF">CBF32_06355</name>
</gene>
<feature type="transmembrane region" description="Helical" evidence="1">
    <location>
        <begin position="326"/>
        <end position="347"/>
    </location>
</feature>
<dbReference type="Proteomes" id="UP000288197">
    <property type="component" value="Unassembled WGS sequence"/>
</dbReference>
<keyword evidence="1" id="KW-0472">Membrane</keyword>
<keyword evidence="5" id="KW-1185">Reference proteome</keyword>
<organism evidence="4 5">
    <name type="scientific">Vagococcus fluvialis</name>
    <dbReference type="NCBI Taxonomy" id="2738"/>
    <lineage>
        <taxon>Bacteria</taxon>
        <taxon>Bacillati</taxon>
        <taxon>Bacillota</taxon>
        <taxon>Bacilli</taxon>
        <taxon>Lactobacillales</taxon>
        <taxon>Enterococcaceae</taxon>
        <taxon>Vagococcus</taxon>
    </lineage>
</organism>
<evidence type="ECO:0000259" key="3">
    <source>
        <dbReference type="Pfam" id="PF11797"/>
    </source>
</evidence>
<comment type="caution">
    <text evidence="4">The sequence shown here is derived from an EMBL/GenBank/DDBJ whole genome shotgun (WGS) entry which is preliminary data.</text>
</comment>
<dbReference type="Pfam" id="PF06030">
    <property type="entry name" value="WxLIP_PGBD"/>
    <property type="match status" value="1"/>
</dbReference>
<dbReference type="AlphaFoldDB" id="A0A430A5R1"/>
<feature type="domain" description="WxL Interacting Protein host binding" evidence="3">
    <location>
        <begin position="175"/>
        <end position="315"/>
    </location>
</feature>
<protein>
    <submittedName>
        <fullName evidence="4">Uncharacterized protein</fullName>
    </submittedName>
</protein>
<evidence type="ECO:0000256" key="1">
    <source>
        <dbReference type="SAM" id="Phobius"/>
    </source>
</evidence>
<accession>A0A430A5R1</accession>
<dbReference type="OrthoDB" id="2148359at2"/>
<dbReference type="InterPro" id="IPR021759">
    <property type="entry name" value="WxLIP_HBD"/>
</dbReference>
<keyword evidence="1" id="KW-1133">Transmembrane helix</keyword>
<evidence type="ECO:0000313" key="4">
    <source>
        <dbReference type="EMBL" id="RSU02203.1"/>
    </source>
</evidence>
<evidence type="ECO:0000313" key="5">
    <source>
        <dbReference type="Proteomes" id="UP000288197"/>
    </source>
</evidence>
<sequence>MGEMKIMNEEKRFLICFTLLLLIMVSMISLNNRVLADDVSSGMGFSVSPILPATQIDPDLGYYYLKTEPNEEQKFEVMLSSQKEETQEIQMFVQDAYTGSNGVLTYGVDGVDKFKQDKSLTHATSQIVTPVSESVELAPGESKVVSFKVKPPTKSYDGAKIGRLVFKPAGKEEDKNKAIVDEYQYGVSIILSESGDDYSNGDLKKLNLGEVKPTIKRGKRLVTANLQNSESKRLMNIELLATVTEKGSDKVIKQTKIPDFQFAPNSNVDLEIDWGLSEISAGEYTVNILAKNSYDDIHLTKDFRIEGDEARELNQKSAFKIKTPTWVKITAISTGVISFIVFLCISVRNNKWEKLMKRKRKNRKKIGNSKRM</sequence>